<organism evidence="2 3">
    <name type="scientific">Microdochium bolleyi</name>
    <dbReference type="NCBI Taxonomy" id="196109"/>
    <lineage>
        <taxon>Eukaryota</taxon>
        <taxon>Fungi</taxon>
        <taxon>Dikarya</taxon>
        <taxon>Ascomycota</taxon>
        <taxon>Pezizomycotina</taxon>
        <taxon>Sordariomycetes</taxon>
        <taxon>Xylariomycetidae</taxon>
        <taxon>Xylariales</taxon>
        <taxon>Microdochiaceae</taxon>
        <taxon>Microdochium</taxon>
    </lineage>
</organism>
<dbReference type="EMBL" id="KQ964262">
    <property type="protein sequence ID" value="KXJ87598.1"/>
    <property type="molecule type" value="Genomic_DNA"/>
</dbReference>
<dbReference type="OrthoDB" id="2157530at2759"/>
<name>A0A136IRW7_9PEZI</name>
<dbReference type="AlphaFoldDB" id="A0A136IRW7"/>
<accession>A0A136IRW7</accession>
<sequence length="224" mass="25571">MAKLPRYCYKPLETLMTIRVLVLNAATSVNEPLTCAIEHQQRDSATADYCAISYAWGVPNFTHQLLLSSGADVAHLAITKNVDGLLRQMRSLDIRRLWIDAVCLNQDDKTEKSRQIPEMGAIYRCANMVHIWLGESDEAAEAAFELFKTYGRGNDLSEWSLGGLLREFAERPWFHRRWVIQEACLSRRPLLHCGKLRLPLSALVSATQQLAMNVRTYQKIETEY</sequence>
<gene>
    <name evidence="2" type="ORF">Micbo1qcDRAFT_208215</name>
</gene>
<dbReference type="STRING" id="196109.A0A136IRW7"/>
<feature type="domain" description="Heterokaryon incompatibility" evidence="1">
    <location>
        <begin position="49"/>
        <end position="182"/>
    </location>
</feature>
<dbReference type="InterPro" id="IPR052895">
    <property type="entry name" value="HetReg/Transcr_Mod"/>
</dbReference>
<protein>
    <submittedName>
        <fullName evidence="2">Heterokaryon incompatibility protein-domain-containing protein</fullName>
    </submittedName>
</protein>
<dbReference type="InterPro" id="IPR010730">
    <property type="entry name" value="HET"/>
</dbReference>
<dbReference type="InParanoid" id="A0A136IRW7"/>
<dbReference type="PANTHER" id="PTHR24148:SF64">
    <property type="entry name" value="HETEROKARYON INCOMPATIBILITY DOMAIN-CONTAINING PROTEIN"/>
    <property type="match status" value="1"/>
</dbReference>
<keyword evidence="3" id="KW-1185">Reference proteome</keyword>
<dbReference type="PANTHER" id="PTHR24148">
    <property type="entry name" value="ANKYRIN REPEAT DOMAIN-CONTAINING PROTEIN 39 HOMOLOG-RELATED"/>
    <property type="match status" value="1"/>
</dbReference>
<dbReference type="Pfam" id="PF06985">
    <property type="entry name" value="HET"/>
    <property type="match status" value="1"/>
</dbReference>
<proteinExistence type="predicted"/>
<evidence type="ECO:0000313" key="3">
    <source>
        <dbReference type="Proteomes" id="UP000070501"/>
    </source>
</evidence>
<dbReference type="Proteomes" id="UP000070501">
    <property type="component" value="Unassembled WGS sequence"/>
</dbReference>
<evidence type="ECO:0000259" key="1">
    <source>
        <dbReference type="Pfam" id="PF06985"/>
    </source>
</evidence>
<evidence type="ECO:0000313" key="2">
    <source>
        <dbReference type="EMBL" id="KXJ87598.1"/>
    </source>
</evidence>
<reference evidence="3" key="1">
    <citation type="submission" date="2016-02" db="EMBL/GenBank/DDBJ databases">
        <title>Draft genome sequence of Microdochium bolleyi, a fungal endophyte of beachgrass.</title>
        <authorList>
            <consortium name="DOE Joint Genome Institute"/>
            <person name="David A.S."/>
            <person name="May G."/>
            <person name="Haridas S."/>
            <person name="Lim J."/>
            <person name="Wang M."/>
            <person name="Labutti K."/>
            <person name="Lipzen A."/>
            <person name="Barry K."/>
            <person name="Grigoriev I.V."/>
        </authorList>
    </citation>
    <scope>NUCLEOTIDE SEQUENCE [LARGE SCALE GENOMIC DNA]</scope>
    <source>
        <strain evidence="3">J235TASD1</strain>
    </source>
</reference>